<dbReference type="InterPro" id="IPR011110">
    <property type="entry name" value="Reg_prop"/>
</dbReference>
<dbReference type="GO" id="GO:0043709">
    <property type="term" value="P:cell adhesion involved in single-species biofilm formation"/>
    <property type="evidence" value="ECO:0007669"/>
    <property type="project" value="TreeGrafter"/>
</dbReference>
<evidence type="ECO:0000256" key="2">
    <source>
        <dbReference type="ARBA" id="ARBA00012528"/>
    </source>
</evidence>
<dbReference type="PANTHER" id="PTHR45138:SF24">
    <property type="entry name" value="DIGUANYLATE CYCLASE DGCC-RELATED"/>
    <property type="match status" value="1"/>
</dbReference>
<name>A0A7V8K732_9GAMM</name>
<sequence>MAAEGNAVAPKAAPAAADGAATAPPPLRDYAIDAWSSRNGLPHNSLRDMAQTPDGYLWFATWEGVVRYNGVAFTVFDRGSEPGLRDNGVGALYVDPQGRLWLSDSRGNLAWLAGNGRWEFVERTPQWPQALIHDLAMDGRGRLWLLFEGHGLGCLHPDGRFDYLAAPPQVPLRASFPRMAIDAGDRIWIGTLDGLVMRDDAGRWHRFGADAGLPSGLVWPYVAPDGTLWVAAEGQVFRHHGNGFARVHALPGAGHFTSMLQDRHGALWLGTENRGVARIGVHGVEWLAPGPVLPRGRIASLLEDAEGSVWVGANGGLFRLRETLFSSWTRRDGLGGDYVRAVLEDRDGTLWVGGGGGLDRQVPGGGFRPVPLPGAGGGTASVLSLAQGADGDLWVGTFADGVYRLRDGVLLRRYGQADGVPSGHVRALAADRGGAVWVGTRRGVVRIDAAGVHPPPPVPDLPDGLVTALAVIGEDLWIGSVAGASVLRGGTRVERLDLDAAGGGARTVFGFQQVDGRTWIATDRGLFRHRDGGLARIGLEQGLPVDAVFQLVPDREGAAWITSNRGVLRVPMAALREHADGTARRPLAVQRYTEIDGLPSAQGNGSSAPAAILRRDGTLWVATAAGIASADPARLRRYLDRPPPPAVIESVQLDGQALDWRSRDSLPGGARVTVAYAGLSYLLPERIGYRTRLHGLDEDWIERGTQRAVEFIGLPPGEYTLEVAAAHPEGGWSAQPARWTFGVRPLWWQRTDVRAAALLAVLLGLFALVQRYRASNRRLARLVDERTDDLRHQASRLEAADREKQELLDRLSAHAELLERHAYQDALTGLPNRRAFEEVATRQLAQASAGGAPLALAILDIDHFKRINDERSHAVGDEVLRDFARVIRQACRPEDFLARTGGEEFVLLLPGVELPRAREVCERVRRAVERSGLERTAQGLAVTVSVGVAERAGAHGLDVLMQAADQALYRAKRLGRNRVQAAGEA</sequence>
<feature type="coiled-coil region" evidence="3">
    <location>
        <begin position="790"/>
        <end position="817"/>
    </location>
</feature>
<evidence type="ECO:0000256" key="3">
    <source>
        <dbReference type="SAM" id="Coils"/>
    </source>
</evidence>
<dbReference type="GO" id="GO:1902201">
    <property type="term" value="P:negative regulation of bacterial-type flagellum-dependent cell motility"/>
    <property type="evidence" value="ECO:0007669"/>
    <property type="project" value="TreeGrafter"/>
</dbReference>
<keyword evidence="3" id="KW-0175">Coiled coil</keyword>
<feature type="domain" description="GGDEF" evidence="5">
    <location>
        <begin position="852"/>
        <end position="984"/>
    </location>
</feature>
<gene>
    <name evidence="6" type="ORF">B1992_08970</name>
</gene>
<evidence type="ECO:0000313" key="6">
    <source>
        <dbReference type="EMBL" id="KAF1686377.1"/>
    </source>
</evidence>
<dbReference type="EMBL" id="MWIP01000007">
    <property type="protein sequence ID" value="KAF1686377.1"/>
    <property type="molecule type" value="Genomic_DNA"/>
</dbReference>
<dbReference type="NCBIfam" id="TIGR00254">
    <property type="entry name" value="GGDEF"/>
    <property type="match status" value="1"/>
</dbReference>
<dbReference type="InterPro" id="IPR050469">
    <property type="entry name" value="Diguanylate_Cyclase"/>
</dbReference>
<dbReference type="PANTHER" id="PTHR45138">
    <property type="entry name" value="REGULATORY COMPONENTS OF SENSORY TRANSDUCTION SYSTEM"/>
    <property type="match status" value="1"/>
</dbReference>
<dbReference type="InterPro" id="IPR043128">
    <property type="entry name" value="Rev_trsase/Diguanyl_cyclase"/>
</dbReference>
<dbReference type="InterPro" id="IPR000160">
    <property type="entry name" value="GGDEF_dom"/>
</dbReference>
<dbReference type="InterPro" id="IPR015943">
    <property type="entry name" value="WD40/YVTN_repeat-like_dom_sf"/>
</dbReference>
<dbReference type="AlphaFoldDB" id="A0A7V8K732"/>
<dbReference type="SUPFAM" id="SSF55073">
    <property type="entry name" value="Nucleotide cyclase"/>
    <property type="match status" value="1"/>
</dbReference>
<evidence type="ECO:0000256" key="1">
    <source>
        <dbReference type="ARBA" id="ARBA00001946"/>
    </source>
</evidence>
<dbReference type="FunFam" id="3.30.70.270:FF:000001">
    <property type="entry name" value="Diguanylate cyclase domain protein"/>
    <property type="match status" value="1"/>
</dbReference>
<dbReference type="Pfam" id="PF00990">
    <property type="entry name" value="GGDEF"/>
    <property type="match status" value="1"/>
</dbReference>
<comment type="caution">
    <text evidence="6">The sequence shown here is derived from an EMBL/GenBank/DDBJ whole genome shotgun (WGS) entry which is preliminary data.</text>
</comment>
<dbReference type="InterPro" id="IPR011123">
    <property type="entry name" value="Y_Y_Y"/>
</dbReference>
<evidence type="ECO:0000259" key="5">
    <source>
        <dbReference type="PROSITE" id="PS50887"/>
    </source>
</evidence>
<dbReference type="GO" id="GO:0005886">
    <property type="term" value="C:plasma membrane"/>
    <property type="evidence" value="ECO:0007669"/>
    <property type="project" value="TreeGrafter"/>
</dbReference>
<keyword evidence="7" id="KW-1185">Reference proteome</keyword>
<proteinExistence type="predicted"/>
<dbReference type="RefSeq" id="WP_162311174.1">
    <property type="nucleotide sequence ID" value="NZ_MWIP01000007.1"/>
</dbReference>
<dbReference type="EC" id="2.7.7.65" evidence="2"/>
<reference evidence="6 7" key="1">
    <citation type="submission" date="2017-10" db="EMBL/GenBank/DDBJ databases">
        <title>Whole genome sequencing of Pseudoxanthomonas broegbernensis DSM 12573(T).</title>
        <authorList>
            <person name="Kumar S."/>
            <person name="Bansal K."/>
            <person name="Kaur A."/>
            <person name="Patil P."/>
            <person name="Sharma S."/>
            <person name="Patil P.B."/>
        </authorList>
    </citation>
    <scope>NUCLEOTIDE SEQUENCE [LARGE SCALE GENOMIC DNA]</scope>
    <source>
        <strain evidence="6 7">DSM 12573</strain>
    </source>
</reference>
<dbReference type="CDD" id="cd01949">
    <property type="entry name" value="GGDEF"/>
    <property type="match status" value="1"/>
</dbReference>
<dbReference type="PROSITE" id="PS50887">
    <property type="entry name" value="GGDEF"/>
    <property type="match status" value="1"/>
</dbReference>
<dbReference type="Gene3D" id="2.60.40.10">
    <property type="entry name" value="Immunoglobulins"/>
    <property type="match status" value="1"/>
</dbReference>
<organism evidence="6 7">
    <name type="scientific">Pseudoxanthomonas broegbernensis</name>
    <dbReference type="NCBI Taxonomy" id="83619"/>
    <lineage>
        <taxon>Bacteria</taxon>
        <taxon>Pseudomonadati</taxon>
        <taxon>Pseudomonadota</taxon>
        <taxon>Gammaproteobacteria</taxon>
        <taxon>Lysobacterales</taxon>
        <taxon>Lysobacteraceae</taxon>
        <taxon>Pseudoxanthomonas</taxon>
    </lineage>
</organism>
<dbReference type="Pfam" id="PF07494">
    <property type="entry name" value="Reg_prop"/>
    <property type="match status" value="3"/>
</dbReference>
<dbReference type="InterPro" id="IPR013783">
    <property type="entry name" value="Ig-like_fold"/>
</dbReference>
<dbReference type="Gene3D" id="3.30.70.270">
    <property type="match status" value="1"/>
</dbReference>
<comment type="cofactor">
    <cofactor evidence="1">
        <name>Mg(2+)</name>
        <dbReference type="ChEBI" id="CHEBI:18420"/>
    </cofactor>
</comment>
<dbReference type="Proteomes" id="UP000462066">
    <property type="component" value="Unassembled WGS sequence"/>
</dbReference>
<dbReference type="SMART" id="SM00267">
    <property type="entry name" value="GGDEF"/>
    <property type="match status" value="1"/>
</dbReference>
<protein>
    <recommendedName>
        <fullName evidence="2">diguanylate cyclase</fullName>
        <ecNumber evidence="2">2.7.7.65</ecNumber>
    </recommendedName>
</protein>
<dbReference type="InterPro" id="IPR029787">
    <property type="entry name" value="Nucleotide_cyclase"/>
</dbReference>
<dbReference type="SUPFAM" id="SSF63829">
    <property type="entry name" value="Calcium-dependent phosphotriesterase"/>
    <property type="match status" value="2"/>
</dbReference>
<feature type="region of interest" description="Disordered" evidence="4">
    <location>
        <begin position="1"/>
        <end position="22"/>
    </location>
</feature>
<dbReference type="GO" id="GO:0052621">
    <property type="term" value="F:diguanylate cyclase activity"/>
    <property type="evidence" value="ECO:0007669"/>
    <property type="project" value="UniProtKB-EC"/>
</dbReference>
<dbReference type="Pfam" id="PF07495">
    <property type="entry name" value="Y_Y_Y"/>
    <property type="match status" value="1"/>
</dbReference>
<evidence type="ECO:0000256" key="4">
    <source>
        <dbReference type="SAM" id="MobiDB-lite"/>
    </source>
</evidence>
<dbReference type="Gene3D" id="2.130.10.10">
    <property type="entry name" value="YVTN repeat-like/Quinoprotein amine dehydrogenase"/>
    <property type="match status" value="3"/>
</dbReference>
<accession>A0A7V8K732</accession>
<evidence type="ECO:0000313" key="7">
    <source>
        <dbReference type="Proteomes" id="UP000462066"/>
    </source>
</evidence>